<protein>
    <submittedName>
        <fullName evidence="1">Uncharacterized protein</fullName>
    </submittedName>
</protein>
<reference evidence="2" key="1">
    <citation type="journal article" date="2015" name="PLoS Genet.">
        <title>The dynamic genome and transcriptome of the human fungal pathogen Blastomyces and close relative Emmonsia.</title>
        <authorList>
            <person name="Munoz J.F."/>
            <person name="Gauthier G.M."/>
            <person name="Desjardins C.A."/>
            <person name="Gallo J.E."/>
            <person name="Holder J."/>
            <person name="Sullivan T.D."/>
            <person name="Marty A.J."/>
            <person name="Carmen J.C."/>
            <person name="Chen Z."/>
            <person name="Ding L."/>
            <person name="Gujja S."/>
            <person name="Magrini V."/>
            <person name="Misas E."/>
            <person name="Mitreva M."/>
            <person name="Priest M."/>
            <person name="Saif S."/>
            <person name="Whiston E.A."/>
            <person name="Young S."/>
            <person name="Zeng Q."/>
            <person name="Goldman W.E."/>
            <person name="Mardis E.R."/>
            <person name="Taylor J.W."/>
            <person name="McEwen J.G."/>
            <person name="Clay O.K."/>
            <person name="Klein B.S."/>
            <person name="Cuomo C.A."/>
        </authorList>
    </citation>
    <scope>NUCLEOTIDE SEQUENCE [LARGE SCALE GENOMIC DNA]</scope>
    <source>
        <strain evidence="2">UAMH 139</strain>
    </source>
</reference>
<comment type="caution">
    <text evidence="1">The sequence shown here is derived from an EMBL/GenBank/DDBJ whole genome shotgun (WGS) entry which is preliminary data.</text>
</comment>
<name>A0A0H1B9M8_9EURO</name>
<evidence type="ECO:0000313" key="2">
    <source>
        <dbReference type="Proteomes" id="UP000053573"/>
    </source>
</evidence>
<dbReference type="Proteomes" id="UP000053573">
    <property type="component" value="Unassembled WGS sequence"/>
</dbReference>
<evidence type="ECO:0000313" key="1">
    <source>
        <dbReference type="EMBL" id="KLJ07727.1"/>
    </source>
</evidence>
<keyword evidence="2" id="KW-1185">Reference proteome</keyword>
<gene>
    <name evidence="1" type="ORF">EMPG_16802</name>
</gene>
<accession>A0A0H1B9M8</accession>
<dbReference type="AlphaFoldDB" id="A0A0H1B9M8"/>
<organism evidence="1 2">
    <name type="scientific">Blastomyces silverae</name>
    <dbReference type="NCBI Taxonomy" id="2060906"/>
    <lineage>
        <taxon>Eukaryota</taxon>
        <taxon>Fungi</taxon>
        <taxon>Dikarya</taxon>
        <taxon>Ascomycota</taxon>
        <taxon>Pezizomycotina</taxon>
        <taxon>Eurotiomycetes</taxon>
        <taxon>Eurotiomycetidae</taxon>
        <taxon>Onygenales</taxon>
        <taxon>Ajellomycetaceae</taxon>
        <taxon>Blastomyces</taxon>
    </lineage>
</organism>
<dbReference type="OrthoDB" id="4407952at2759"/>
<dbReference type="EMBL" id="LDEV01002764">
    <property type="protein sequence ID" value="KLJ07727.1"/>
    <property type="molecule type" value="Genomic_DNA"/>
</dbReference>
<proteinExistence type="predicted"/>
<sequence length="197" mass="22753">MDHDQVWFLRFEEMKSPSFAQLDRKFADLVSAGLSQTTIKKLLDLAPDTKHQFWIHSPSMTAAVQLLNDKSIYATWCIYCETDPIVEIIVRPEEDQSPNTSRCPSSQASLAQRRKDYLLGWIRAELENGKSPDDIWVTSLTPRNRPIENRLTQDVWTRSLIRGPWKDEFLPLWMEAIENQVAGTDKLAELFTLFPSV</sequence>